<feature type="domain" description="DUF7742" evidence="1">
    <location>
        <begin position="2"/>
        <end position="87"/>
    </location>
</feature>
<dbReference type="InterPro" id="IPR056644">
    <property type="entry name" value="DUF7742"/>
</dbReference>
<dbReference type="Pfam" id="PF24891">
    <property type="entry name" value="DUF7742"/>
    <property type="match status" value="1"/>
</dbReference>
<dbReference type="RefSeq" id="WP_263952919.1">
    <property type="nucleotide sequence ID" value="NZ_JAOYFC010000001.1"/>
</dbReference>
<proteinExistence type="predicted"/>
<protein>
    <recommendedName>
        <fullName evidence="1">DUF7742 domain-containing protein</fullName>
    </recommendedName>
</protein>
<name>A0AAE3LR28_9RHOB</name>
<evidence type="ECO:0000313" key="2">
    <source>
        <dbReference type="EMBL" id="MCV6824099.1"/>
    </source>
</evidence>
<keyword evidence="3" id="KW-1185">Reference proteome</keyword>
<gene>
    <name evidence="2" type="ORF">OH136_05970</name>
</gene>
<reference evidence="2" key="1">
    <citation type="submission" date="2022-10" db="EMBL/GenBank/DDBJ databases">
        <authorList>
            <person name="Yue Y."/>
        </authorList>
    </citation>
    <scope>NUCLEOTIDE SEQUENCE</scope>
    <source>
        <strain evidence="2">Z654</strain>
    </source>
</reference>
<accession>A0AAE3LR28</accession>
<dbReference type="Proteomes" id="UP001208041">
    <property type="component" value="Unassembled WGS sequence"/>
</dbReference>
<evidence type="ECO:0000259" key="1">
    <source>
        <dbReference type="Pfam" id="PF24891"/>
    </source>
</evidence>
<dbReference type="EMBL" id="JAOYFC010000001">
    <property type="protein sequence ID" value="MCV6824099.1"/>
    <property type="molecule type" value="Genomic_DNA"/>
</dbReference>
<sequence>MRPFLHGDITALARALVALPRADWPRRAVEIMAQAEAADIYRIRTGRAHPNWGNGSLMAAANATEQLPESGLEDRVFCAALAYVFAMIATRNGQETKADQAKVRPFRN</sequence>
<organism evidence="2 3">
    <name type="scientific">Halocynthiibacter halioticoli</name>
    <dbReference type="NCBI Taxonomy" id="2986804"/>
    <lineage>
        <taxon>Bacteria</taxon>
        <taxon>Pseudomonadati</taxon>
        <taxon>Pseudomonadota</taxon>
        <taxon>Alphaproteobacteria</taxon>
        <taxon>Rhodobacterales</taxon>
        <taxon>Paracoccaceae</taxon>
        <taxon>Halocynthiibacter</taxon>
    </lineage>
</organism>
<dbReference type="AlphaFoldDB" id="A0AAE3LR28"/>
<evidence type="ECO:0000313" key="3">
    <source>
        <dbReference type="Proteomes" id="UP001208041"/>
    </source>
</evidence>
<comment type="caution">
    <text evidence="2">The sequence shown here is derived from an EMBL/GenBank/DDBJ whole genome shotgun (WGS) entry which is preliminary data.</text>
</comment>